<evidence type="ECO:0000256" key="7">
    <source>
        <dbReference type="ARBA" id="ARBA00038016"/>
    </source>
</evidence>
<sequence length="402" mass="47010">MSLIKYRSLFNTVSGVRNFSRCTVYRTTYNVLDEKEILNFDDNLENYLAKQNYQDPDVFKKINIGFAIPAKTRKDTKERITHLKKLQNDANLKRLSAKNELKIPLEDVTREWEQHSFMQHVHAIANHYNIFDDLFGMAYFYPVLPLDISYPTEGDKVYPVYRGNVLTPTQTSSKPSIAFTSSPDSLWTLKLVGLDGHLDNPDSQYIHWMVTNISGNHVDKGNEICSYLQPFPLRGIGYQRYAFILYKQKSPIKLDPIKGVSLKERTFNTESFYRVHQDNLTPAGLSFFQSSWDPSVTKLFHNVFDRTEPVFEYDFPPAHHPKQEWFPLGKPFNLYLDRYRDPKQIAKEYLVAKFKATNPFQPPPPKVKYPNLMPFDKNKPSWLNLKERSDRAGWGRIKEFLD</sequence>
<evidence type="ECO:0000256" key="6">
    <source>
        <dbReference type="ARBA" id="ARBA00023274"/>
    </source>
</evidence>
<dbReference type="PANTHER" id="PTHR11362:SF133">
    <property type="entry name" value="LARGE RIBOSOMAL SUBUNIT PROTEIN ML38"/>
    <property type="match status" value="1"/>
</dbReference>
<dbReference type="InterPro" id="IPR008914">
    <property type="entry name" value="PEBP"/>
</dbReference>
<proteinExistence type="inferred from homology"/>
<accession>A0A8D8TRA9</accession>
<dbReference type="Pfam" id="PF01161">
    <property type="entry name" value="PBP"/>
    <property type="match status" value="1"/>
</dbReference>
<keyword evidence="3 10" id="KW-0689">Ribosomal protein</keyword>
<comment type="similarity">
    <text evidence="7">Belongs to the phosphatidylethanolamine-binding protein family. Mitochondrion-specific ribosomal protein mL38 subfamily.</text>
</comment>
<evidence type="ECO:0000256" key="9">
    <source>
        <dbReference type="ARBA" id="ARBA00041206"/>
    </source>
</evidence>
<dbReference type="Gene3D" id="3.90.280.10">
    <property type="entry name" value="PEBP-like"/>
    <property type="match status" value="1"/>
</dbReference>
<keyword evidence="4" id="KW-0175">Coiled coil</keyword>
<dbReference type="GO" id="GO:0005762">
    <property type="term" value="C:mitochondrial large ribosomal subunit"/>
    <property type="evidence" value="ECO:0007669"/>
    <property type="project" value="TreeGrafter"/>
</dbReference>
<dbReference type="EMBL" id="HBUF01288436">
    <property type="protein sequence ID" value="CAG6688722.1"/>
    <property type="molecule type" value="Transcribed_RNA"/>
</dbReference>
<evidence type="ECO:0000256" key="5">
    <source>
        <dbReference type="ARBA" id="ARBA00023128"/>
    </source>
</evidence>
<protein>
    <recommendedName>
        <fullName evidence="8">Large ribosomal subunit protein mL38</fullName>
    </recommendedName>
    <alternativeName>
        <fullName evidence="9">39S ribosomal protein L38, mitochondrial</fullName>
    </alternativeName>
</protein>
<evidence type="ECO:0000256" key="8">
    <source>
        <dbReference type="ARBA" id="ARBA00039444"/>
    </source>
</evidence>
<evidence type="ECO:0000256" key="3">
    <source>
        <dbReference type="ARBA" id="ARBA00022980"/>
    </source>
</evidence>
<dbReference type="GO" id="GO:0005743">
    <property type="term" value="C:mitochondrial inner membrane"/>
    <property type="evidence" value="ECO:0007669"/>
    <property type="project" value="UniProtKB-ARBA"/>
</dbReference>
<evidence type="ECO:0000256" key="4">
    <source>
        <dbReference type="ARBA" id="ARBA00023054"/>
    </source>
</evidence>
<evidence type="ECO:0000256" key="1">
    <source>
        <dbReference type="ARBA" id="ARBA00004173"/>
    </source>
</evidence>
<dbReference type="PANTHER" id="PTHR11362">
    <property type="entry name" value="PHOSPHATIDYLETHANOLAMINE-BINDING PROTEIN"/>
    <property type="match status" value="1"/>
</dbReference>
<evidence type="ECO:0000256" key="2">
    <source>
        <dbReference type="ARBA" id="ARBA00022946"/>
    </source>
</evidence>
<dbReference type="InterPro" id="IPR035810">
    <property type="entry name" value="PEBP_euk"/>
</dbReference>
<dbReference type="SUPFAM" id="SSF49777">
    <property type="entry name" value="PEBP-like"/>
    <property type="match status" value="1"/>
</dbReference>
<reference evidence="10" key="1">
    <citation type="submission" date="2021-05" db="EMBL/GenBank/DDBJ databases">
        <authorList>
            <person name="Alioto T."/>
            <person name="Alioto T."/>
            <person name="Gomez Garrido J."/>
        </authorList>
    </citation>
    <scope>NUCLEOTIDE SEQUENCE</scope>
</reference>
<dbReference type="InterPro" id="IPR036610">
    <property type="entry name" value="PEBP-like_sf"/>
</dbReference>
<evidence type="ECO:0000313" key="10">
    <source>
        <dbReference type="EMBL" id="CAG6688722.1"/>
    </source>
</evidence>
<comment type="subcellular location">
    <subcellularLocation>
        <location evidence="1">Mitochondrion</location>
    </subcellularLocation>
</comment>
<keyword evidence="2" id="KW-0809">Transit peptide</keyword>
<organism evidence="10">
    <name type="scientific">Cacopsylla melanoneura</name>
    <dbReference type="NCBI Taxonomy" id="428564"/>
    <lineage>
        <taxon>Eukaryota</taxon>
        <taxon>Metazoa</taxon>
        <taxon>Ecdysozoa</taxon>
        <taxon>Arthropoda</taxon>
        <taxon>Hexapoda</taxon>
        <taxon>Insecta</taxon>
        <taxon>Pterygota</taxon>
        <taxon>Neoptera</taxon>
        <taxon>Paraneoptera</taxon>
        <taxon>Hemiptera</taxon>
        <taxon>Sternorrhyncha</taxon>
        <taxon>Psylloidea</taxon>
        <taxon>Psyllidae</taxon>
        <taxon>Psyllinae</taxon>
        <taxon>Cacopsylla</taxon>
    </lineage>
</organism>
<dbReference type="CDD" id="cd00866">
    <property type="entry name" value="PEBP_euk"/>
    <property type="match status" value="1"/>
</dbReference>
<keyword evidence="5" id="KW-0496">Mitochondrion</keyword>
<dbReference type="AlphaFoldDB" id="A0A8D8TRA9"/>
<name>A0A8D8TRA9_9HEMI</name>
<keyword evidence="6" id="KW-0687">Ribonucleoprotein</keyword>
<dbReference type="FunFam" id="3.90.280.10:FF:000002">
    <property type="entry name" value="39S ribosomal protein L38, mitochondrial"/>
    <property type="match status" value="1"/>
</dbReference>